<dbReference type="CDD" id="cd09895">
    <property type="entry name" value="NGN_SP_UpxY"/>
    <property type="match status" value="1"/>
</dbReference>
<dbReference type="Gene3D" id="3.30.70.940">
    <property type="entry name" value="NusG, N-terminal domain"/>
    <property type="match status" value="1"/>
</dbReference>
<keyword evidence="6" id="KW-1185">Reference proteome</keyword>
<dbReference type="InterPro" id="IPR006645">
    <property type="entry name" value="NGN-like_dom"/>
</dbReference>
<evidence type="ECO:0000313" key="6">
    <source>
        <dbReference type="Proteomes" id="UP001597131"/>
    </source>
</evidence>
<evidence type="ECO:0000256" key="1">
    <source>
        <dbReference type="ARBA" id="ARBA00022814"/>
    </source>
</evidence>
<feature type="domain" description="NusG-like N-terminal" evidence="4">
    <location>
        <begin position="1"/>
        <end position="97"/>
    </location>
</feature>
<proteinExistence type="predicted"/>
<dbReference type="SMART" id="SM00738">
    <property type="entry name" value="NGN"/>
    <property type="match status" value="1"/>
</dbReference>
<gene>
    <name evidence="5" type="ORF">ACFQ3Q_00725</name>
</gene>
<dbReference type="NCBIfam" id="NF033644">
    <property type="entry name" value="antiterm_UpxY"/>
    <property type="match status" value="1"/>
</dbReference>
<dbReference type="InterPro" id="IPR043425">
    <property type="entry name" value="NusG-like"/>
</dbReference>
<reference evidence="6" key="1">
    <citation type="journal article" date="2019" name="Int. J. Syst. Evol. Microbiol.">
        <title>The Global Catalogue of Microorganisms (GCM) 10K type strain sequencing project: providing services to taxonomists for standard genome sequencing and annotation.</title>
        <authorList>
            <consortium name="The Broad Institute Genomics Platform"/>
            <consortium name="The Broad Institute Genome Sequencing Center for Infectious Disease"/>
            <person name="Wu L."/>
            <person name="Ma J."/>
        </authorList>
    </citation>
    <scope>NUCLEOTIDE SEQUENCE [LARGE SCALE GENOMIC DNA]</scope>
    <source>
        <strain evidence="6">CCUG 64793</strain>
    </source>
</reference>
<dbReference type="InterPro" id="IPR036735">
    <property type="entry name" value="NGN_dom_sf"/>
</dbReference>
<dbReference type="Pfam" id="PF02357">
    <property type="entry name" value="NusG"/>
    <property type="match status" value="1"/>
</dbReference>
<keyword evidence="3" id="KW-0804">Transcription</keyword>
<sequence length="157" mass="18146">MSWYVLYTKPRTEKKTAQALEEMGVEVYCPLIEEVRQWSDRKKKVILPLFKSYVFVNIAEKDRSLVFEVPGVVRYLNWLGKPAVVRDEEIEAIRAWLDDEEISELEMQELSPGDKLIISGGAFKDHKAIIKEVGKKRLRLILPKLGCTVSARIREVV</sequence>
<name>A0ABW3NMN1_9FLAO</name>
<evidence type="ECO:0000256" key="2">
    <source>
        <dbReference type="ARBA" id="ARBA00023015"/>
    </source>
</evidence>
<evidence type="ECO:0000256" key="3">
    <source>
        <dbReference type="ARBA" id="ARBA00023163"/>
    </source>
</evidence>
<dbReference type="RefSeq" id="WP_380741951.1">
    <property type="nucleotide sequence ID" value="NZ_JBHTLI010000001.1"/>
</dbReference>
<organism evidence="5 6">
    <name type="scientific">Salegentibacter chungangensis</name>
    <dbReference type="NCBI Taxonomy" id="1335724"/>
    <lineage>
        <taxon>Bacteria</taxon>
        <taxon>Pseudomonadati</taxon>
        <taxon>Bacteroidota</taxon>
        <taxon>Flavobacteriia</taxon>
        <taxon>Flavobacteriales</taxon>
        <taxon>Flavobacteriaceae</taxon>
        <taxon>Salegentibacter</taxon>
    </lineage>
</organism>
<evidence type="ECO:0000259" key="4">
    <source>
        <dbReference type="SMART" id="SM00738"/>
    </source>
</evidence>
<evidence type="ECO:0000313" key="5">
    <source>
        <dbReference type="EMBL" id="MFD1094259.1"/>
    </source>
</evidence>
<dbReference type="EMBL" id="JBHTLI010000001">
    <property type="protein sequence ID" value="MFD1094259.1"/>
    <property type="molecule type" value="Genomic_DNA"/>
</dbReference>
<keyword evidence="1" id="KW-0889">Transcription antitermination</keyword>
<comment type="caution">
    <text evidence="5">The sequence shown here is derived from an EMBL/GenBank/DDBJ whole genome shotgun (WGS) entry which is preliminary data.</text>
</comment>
<dbReference type="Proteomes" id="UP001597131">
    <property type="component" value="Unassembled WGS sequence"/>
</dbReference>
<dbReference type="PANTHER" id="PTHR30265:SF4">
    <property type="entry name" value="KOW MOTIF FAMILY PROTEIN, EXPRESSED"/>
    <property type="match status" value="1"/>
</dbReference>
<accession>A0ABW3NMN1</accession>
<protein>
    <submittedName>
        <fullName evidence="5">UpxY family transcription antiterminator</fullName>
    </submittedName>
</protein>
<dbReference type="SUPFAM" id="SSF82679">
    <property type="entry name" value="N-utilization substance G protein NusG, N-terminal domain"/>
    <property type="match status" value="1"/>
</dbReference>
<keyword evidence="2" id="KW-0805">Transcription regulation</keyword>
<dbReference type="PANTHER" id="PTHR30265">
    <property type="entry name" value="RHO-INTERACTING TRANSCRIPTION TERMINATION FACTOR NUSG"/>
    <property type="match status" value="1"/>
</dbReference>